<keyword evidence="3" id="KW-1185">Reference proteome</keyword>
<evidence type="ECO:0000256" key="1">
    <source>
        <dbReference type="SAM" id="MobiDB-lite"/>
    </source>
</evidence>
<dbReference type="EMBL" id="CAJPWZ010001721">
    <property type="protein sequence ID" value="CAG2222039.1"/>
    <property type="molecule type" value="Genomic_DNA"/>
</dbReference>
<sequence>MAIRYNVKCKGKSPANGGQVLRAFAKLKGVNVDKFNENVRVSRRDYLNRIRRAKKRIYKSKLSMPTPRPAKVIKSIVKTKIETNEVNIGIKIAPKDFVLTQINADGRLTESISKIYGRKIPLKDIISREIERLNTAGVMRFRSNEAYDQLSLIEITEICKEYHIDMNNFSKAEVIDVIKKLERTRKWKMWHDHSDILNHTYINFMVSLLYDPANFLTDDEYIKKNPQKKAHTDADQFTYIDTRLDDILTLNEPSLLKREEFSDIVRVFSGDNPARQFKAGQQRGGNYSCLCGVHSKNHINFEACLKINLLDLEERRRLVLGGEVWLKIESGIFNPFGNLKNAELIEELECRNVNTDNMDRNTLKDELTELMHGVTRPPALLMKNPRISTKNLNLESYEILHNEPLHDISNVVKNIIEELPTHIENKNVQNEFEKFAAKTVGEKNQVKGSDARRFVVQLAKFITNLNEKGLISKEFVDLVFSLVEITKISYSPFNTRSPKQLLRLFNQCFLFSMLCRQIIPIPKKMTIRKFYGIHFHCITTHLPETARIFNTKAILTENEERSFGDLRRISVSTTNRKPGWIVDNAILRFNAQQSKGEKIASYQKQDSIISKQARLLPQRPDTPLKQPSNTPSRSVKSTITTTCTADLASHLPIDVDEVNEYQAFSPEIGSPTRQVLEGEVVAMAKDEDVMESILPQLLGQDLPGYCSNLNVRHAISTTKPKTDDDSSHKSFIQALSDVNTCDAEVAVKNTHKSKEADVNTCDAEVAVKNTHKSKEADVNTCDAEVAVKNIHKNKEADVNTCDAEVEVKNIRKRKEADVSTCVAEVEVKNIHKNKEADVNTCDAEVEVKNIRKRKEADVNKCDAEVTVKNTNKRRSYNNENYFKNTEKGGLQSITLKDDSVEINLLLWRQYTENNVKSVEGYRTYADFIPKFLHSRFTKFVKTAFQECHHQFQKFHWKTLRCWRLGIYCSECFLCRSCLKKSMMPKEQVFEPVVAAFNTMLQCVNGLQKSVDTLMTERLYDNSKPYNLHQWYKSSNMAPSIQNTPEALHHGLNRTGVRSDDFTNVDIVYTGLPKKNRKRIFYFREYVTREEFKELHKEYKSFRERIIILKESPEPTAEHVAEVESLSRHTTSTDHLFNGKSYNQMSDSESFRSCSSVGSEEERSGDGDFQPGVGIQPFDLTLLDTATNKRRDRREYLPRKDLMR</sequence>
<protein>
    <submittedName>
        <fullName evidence="2">Uncharacterized protein</fullName>
    </submittedName>
</protein>
<evidence type="ECO:0000313" key="2">
    <source>
        <dbReference type="EMBL" id="CAG2222039.1"/>
    </source>
</evidence>
<feature type="region of interest" description="Disordered" evidence="1">
    <location>
        <begin position="616"/>
        <end position="636"/>
    </location>
</feature>
<reference evidence="2" key="1">
    <citation type="submission" date="2021-03" db="EMBL/GenBank/DDBJ databases">
        <authorList>
            <person name="Bekaert M."/>
        </authorList>
    </citation>
    <scope>NUCLEOTIDE SEQUENCE</scope>
</reference>
<feature type="compositionally biased region" description="Polar residues" evidence="1">
    <location>
        <begin position="625"/>
        <end position="636"/>
    </location>
</feature>
<organism evidence="2 3">
    <name type="scientific">Mytilus edulis</name>
    <name type="common">Blue mussel</name>
    <dbReference type="NCBI Taxonomy" id="6550"/>
    <lineage>
        <taxon>Eukaryota</taxon>
        <taxon>Metazoa</taxon>
        <taxon>Spiralia</taxon>
        <taxon>Lophotrochozoa</taxon>
        <taxon>Mollusca</taxon>
        <taxon>Bivalvia</taxon>
        <taxon>Autobranchia</taxon>
        <taxon>Pteriomorphia</taxon>
        <taxon>Mytilida</taxon>
        <taxon>Mytiloidea</taxon>
        <taxon>Mytilidae</taxon>
        <taxon>Mytilinae</taxon>
        <taxon>Mytilus</taxon>
    </lineage>
</organism>
<feature type="compositionally biased region" description="Polar residues" evidence="1">
    <location>
        <begin position="1127"/>
        <end position="1157"/>
    </location>
</feature>
<name>A0A8S3SMM7_MYTED</name>
<comment type="caution">
    <text evidence="2">The sequence shown here is derived from an EMBL/GenBank/DDBJ whole genome shotgun (WGS) entry which is preliminary data.</text>
</comment>
<accession>A0A8S3SMM7</accession>
<proteinExistence type="predicted"/>
<feature type="region of interest" description="Disordered" evidence="1">
    <location>
        <begin position="1123"/>
        <end position="1203"/>
    </location>
</feature>
<evidence type="ECO:0000313" key="3">
    <source>
        <dbReference type="Proteomes" id="UP000683360"/>
    </source>
</evidence>
<feature type="compositionally biased region" description="Basic and acidic residues" evidence="1">
    <location>
        <begin position="1186"/>
        <end position="1203"/>
    </location>
</feature>
<dbReference type="Proteomes" id="UP000683360">
    <property type="component" value="Unassembled WGS sequence"/>
</dbReference>
<dbReference type="OrthoDB" id="5986221at2759"/>
<dbReference type="AlphaFoldDB" id="A0A8S3SMM7"/>
<gene>
    <name evidence="2" type="ORF">MEDL_35444</name>
</gene>